<dbReference type="EMBL" id="JAVRQU010000002">
    <property type="protein sequence ID" value="KAK5706681.1"/>
    <property type="molecule type" value="Genomic_DNA"/>
</dbReference>
<protein>
    <submittedName>
        <fullName evidence="2">Uncharacterized protein</fullName>
    </submittedName>
</protein>
<proteinExistence type="predicted"/>
<name>A0AAN7WI97_9PEZI</name>
<evidence type="ECO:0000313" key="2">
    <source>
        <dbReference type="EMBL" id="KAK5706681.1"/>
    </source>
</evidence>
<keyword evidence="1" id="KW-0472">Membrane</keyword>
<sequence length="221" mass="23973">MRFSRAYSRSAAPIIVRRVASDSTDTDPGSTTQTASPALNSLRKTPCLQFGIIYAMAGPSAALGTLATYVGFQASLKASKVAIASQFVLPNLDAAIKSGKGLDLQDYLDHGPAYSAIEAIRSWGDSGPFGQSLWTWLSFRTMRRYGLKGPMGWQACVVATGLGTFAACFARRSREDVQEIRTQHDRIVSACRLLEFDPNEFNPVAEAATVLEGVRNMIRSK</sequence>
<gene>
    <name evidence="2" type="ORF">LTR97_001671</name>
</gene>
<keyword evidence="1" id="KW-0812">Transmembrane</keyword>
<feature type="transmembrane region" description="Helical" evidence="1">
    <location>
        <begin position="52"/>
        <end position="72"/>
    </location>
</feature>
<accession>A0AAN7WI97</accession>
<dbReference type="Proteomes" id="UP001310594">
    <property type="component" value="Unassembled WGS sequence"/>
</dbReference>
<comment type="caution">
    <text evidence="2">The sequence shown here is derived from an EMBL/GenBank/DDBJ whole genome shotgun (WGS) entry which is preliminary data.</text>
</comment>
<organism evidence="2 3">
    <name type="scientific">Elasticomyces elasticus</name>
    <dbReference type="NCBI Taxonomy" id="574655"/>
    <lineage>
        <taxon>Eukaryota</taxon>
        <taxon>Fungi</taxon>
        <taxon>Dikarya</taxon>
        <taxon>Ascomycota</taxon>
        <taxon>Pezizomycotina</taxon>
        <taxon>Dothideomycetes</taxon>
        <taxon>Dothideomycetidae</taxon>
        <taxon>Mycosphaerellales</taxon>
        <taxon>Teratosphaeriaceae</taxon>
        <taxon>Elasticomyces</taxon>
    </lineage>
</organism>
<evidence type="ECO:0000256" key="1">
    <source>
        <dbReference type="SAM" id="Phobius"/>
    </source>
</evidence>
<keyword evidence="1" id="KW-1133">Transmembrane helix</keyword>
<dbReference type="AlphaFoldDB" id="A0AAN7WI97"/>
<evidence type="ECO:0000313" key="3">
    <source>
        <dbReference type="Proteomes" id="UP001310594"/>
    </source>
</evidence>
<feature type="transmembrane region" description="Helical" evidence="1">
    <location>
        <begin position="151"/>
        <end position="170"/>
    </location>
</feature>
<reference evidence="2" key="1">
    <citation type="submission" date="2023-08" db="EMBL/GenBank/DDBJ databases">
        <title>Black Yeasts Isolated from many extreme environments.</title>
        <authorList>
            <person name="Coleine C."/>
            <person name="Stajich J.E."/>
            <person name="Selbmann L."/>
        </authorList>
    </citation>
    <scope>NUCLEOTIDE SEQUENCE</scope>
    <source>
        <strain evidence="2">CCFEE 5810</strain>
    </source>
</reference>